<comment type="caution">
    <text evidence="2">The sequence shown here is derived from an EMBL/GenBank/DDBJ whole genome shotgun (WGS) entry which is preliminary data.</text>
</comment>
<dbReference type="AlphaFoldDB" id="A0A2S9MXB8"/>
<accession>A0A2S9MXB8</accession>
<evidence type="ECO:0000313" key="2">
    <source>
        <dbReference type="EMBL" id="PRF64030.1"/>
    </source>
</evidence>
<evidence type="ECO:0000313" key="3">
    <source>
        <dbReference type="Proteomes" id="UP000238982"/>
    </source>
</evidence>
<feature type="compositionally biased region" description="Basic residues" evidence="1">
    <location>
        <begin position="28"/>
        <end position="39"/>
    </location>
</feature>
<sequence>MHRRCRHPVFVVAAFPDEKPEPSIPLHVARRTPKPRKRRISEEFPPSQHAARHAGNANPDANFQCESFVIFFAERE</sequence>
<feature type="region of interest" description="Disordered" evidence="1">
    <location>
        <begin position="21"/>
        <end position="60"/>
    </location>
</feature>
<reference evidence="2 3" key="1">
    <citation type="submission" date="2018-03" db="EMBL/GenBank/DDBJ databases">
        <authorList>
            <person name="Keele B.F."/>
        </authorList>
    </citation>
    <scope>NUCLEOTIDE SEQUENCE [LARGE SCALE GENOMIC DNA]</scope>
    <source>
        <strain evidence="2 3">AU19729</strain>
    </source>
</reference>
<gene>
    <name evidence="2" type="ORF">C6Q15_06630</name>
</gene>
<protein>
    <submittedName>
        <fullName evidence="2">Uncharacterized protein</fullName>
    </submittedName>
</protein>
<dbReference type="EMBL" id="PVGH01000033">
    <property type="protein sequence ID" value="PRF64030.1"/>
    <property type="molecule type" value="Genomic_DNA"/>
</dbReference>
<organism evidence="2 3">
    <name type="scientific">Burkholderia multivorans</name>
    <dbReference type="NCBI Taxonomy" id="87883"/>
    <lineage>
        <taxon>Bacteria</taxon>
        <taxon>Pseudomonadati</taxon>
        <taxon>Pseudomonadota</taxon>
        <taxon>Betaproteobacteria</taxon>
        <taxon>Burkholderiales</taxon>
        <taxon>Burkholderiaceae</taxon>
        <taxon>Burkholderia</taxon>
        <taxon>Burkholderia cepacia complex</taxon>
    </lineage>
</organism>
<proteinExistence type="predicted"/>
<evidence type="ECO:0000256" key="1">
    <source>
        <dbReference type="SAM" id="MobiDB-lite"/>
    </source>
</evidence>
<dbReference type="Proteomes" id="UP000238982">
    <property type="component" value="Unassembled WGS sequence"/>
</dbReference>
<name>A0A2S9MXB8_9BURK</name>